<evidence type="ECO:0000256" key="1">
    <source>
        <dbReference type="SAM" id="MobiDB-lite"/>
    </source>
</evidence>
<protein>
    <submittedName>
        <fullName evidence="2">(apollo) hypothetical protein</fullName>
    </submittedName>
</protein>
<dbReference type="Proteomes" id="UP000691718">
    <property type="component" value="Unassembled WGS sequence"/>
</dbReference>
<comment type="caution">
    <text evidence="2">The sequence shown here is derived from an EMBL/GenBank/DDBJ whole genome shotgun (WGS) entry which is preliminary data.</text>
</comment>
<feature type="region of interest" description="Disordered" evidence="1">
    <location>
        <begin position="60"/>
        <end position="79"/>
    </location>
</feature>
<dbReference type="EMBL" id="CAJQZP010000008">
    <property type="protein sequence ID" value="CAG4931580.1"/>
    <property type="molecule type" value="Genomic_DNA"/>
</dbReference>
<name>A0A8S3VYV4_PARAO</name>
<gene>
    <name evidence="2" type="ORF">PAPOLLO_LOCUS417</name>
</gene>
<accession>A0A8S3VYV4</accession>
<feature type="compositionally biased region" description="Polar residues" evidence="1">
    <location>
        <begin position="70"/>
        <end position="79"/>
    </location>
</feature>
<organism evidence="2 3">
    <name type="scientific">Parnassius apollo</name>
    <name type="common">Apollo butterfly</name>
    <name type="synonym">Papilio apollo</name>
    <dbReference type="NCBI Taxonomy" id="110799"/>
    <lineage>
        <taxon>Eukaryota</taxon>
        <taxon>Metazoa</taxon>
        <taxon>Ecdysozoa</taxon>
        <taxon>Arthropoda</taxon>
        <taxon>Hexapoda</taxon>
        <taxon>Insecta</taxon>
        <taxon>Pterygota</taxon>
        <taxon>Neoptera</taxon>
        <taxon>Endopterygota</taxon>
        <taxon>Lepidoptera</taxon>
        <taxon>Glossata</taxon>
        <taxon>Ditrysia</taxon>
        <taxon>Papilionoidea</taxon>
        <taxon>Papilionidae</taxon>
        <taxon>Parnassiinae</taxon>
        <taxon>Parnassini</taxon>
        <taxon>Parnassius</taxon>
        <taxon>Parnassius</taxon>
    </lineage>
</organism>
<dbReference type="AlphaFoldDB" id="A0A8S3VYV4"/>
<dbReference type="OrthoDB" id="7449943at2759"/>
<keyword evidence="3" id="KW-1185">Reference proteome</keyword>
<evidence type="ECO:0000313" key="2">
    <source>
        <dbReference type="EMBL" id="CAG4931580.1"/>
    </source>
</evidence>
<reference evidence="2" key="1">
    <citation type="submission" date="2021-04" db="EMBL/GenBank/DDBJ databases">
        <authorList>
            <person name="Tunstrom K."/>
        </authorList>
    </citation>
    <scope>NUCLEOTIDE SEQUENCE</scope>
</reference>
<proteinExistence type="predicted"/>
<sequence length="79" mass="8469">MSDRDRESACDSSSGLIRRLEAIRGTLTAHSGHNSDANNRDYGKVDVGRRGFVQLTASDDTAPAQRCGPATTSHHLITS</sequence>
<evidence type="ECO:0000313" key="3">
    <source>
        <dbReference type="Proteomes" id="UP000691718"/>
    </source>
</evidence>